<proteinExistence type="predicted"/>
<dbReference type="InterPro" id="IPR006620">
    <property type="entry name" value="Pro_4_hyd_alph"/>
</dbReference>
<feature type="domain" description="Fe2OG dioxygenase" evidence="7">
    <location>
        <begin position="205"/>
        <end position="297"/>
    </location>
</feature>
<gene>
    <name evidence="8" type="ORF">OTU49_001559</name>
</gene>
<evidence type="ECO:0000256" key="5">
    <source>
        <dbReference type="ARBA" id="ARBA00023002"/>
    </source>
</evidence>
<name>A0AAW0XT70_CHEQU</name>
<keyword evidence="3" id="KW-0847">Vitamin C</keyword>
<keyword evidence="9" id="KW-1185">Reference proteome</keyword>
<feature type="non-terminal residue" evidence="8">
    <location>
        <position position="1"/>
    </location>
</feature>
<comment type="cofactor">
    <cofactor evidence="1">
        <name>L-ascorbate</name>
        <dbReference type="ChEBI" id="CHEBI:38290"/>
    </cofactor>
</comment>
<dbReference type="Proteomes" id="UP001445076">
    <property type="component" value="Unassembled WGS sequence"/>
</dbReference>
<evidence type="ECO:0000256" key="3">
    <source>
        <dbReference type="ARBA" id="ARBA00022896"/>
    </source>
</evidence>
<dbReference type="GO" id="GO:0016705">
    <property type="term" value="F:oxidoreductase activity, acting on paired donors, with incorporation or reduction of molecular oxygen"/>
    <property type="evidence" value="ECO:0007669"/>
    <property type="project" value="InterPro"/>
</dbReference>
<accession>A0AAW0XT70</accession>
<comment type="caution">
    <text evidence="8">The sequence shown here is derived from an EMBL/GenBank/DDBJ whole genome shotgun (WGS) entry which is preliminary data.</text>
</comment>
<evidence type="ECO:0000259" key="7">
    <source>
        <dbReference type="PROSITE" id="PS51471"/>
    </source>
</evidence>
<dbReference type="Gene3D" id="2.60.120.620">
    <property type="entry name" value="q2cbj1_9rhob like domain"/>
    <property type="match status" value="1"/>
</dbReference>
<evidence type="ECO:0000256" key="4">
    <source>
        <dbReference type="ARBA" id="ARBA00022964"/>
    </source>
</evidence>
<dbReference type="PANTHER" id="PTHR24014:SF4">
    <property type="entry name" value="2-OXOGLUTARATE AND IRON-DEPENDENT OXYGENASE DOMAIN-CONTAINING PROTEIN 2"/>
    <property type="match status" value="1"/>
</dbReference>
<dbReference type="EMBL" id="JARKIK010000026">
    <property type="protein sequence ID" value="KAK8743148.1"/>
    <property type="molecule type" value="Genomic_DNA"/>
</dbReference>
<evidence type="ECO:0000313" key="8">
    <source>
        <dbReference type="EMBL" id="KAK8743148.1"/>
    </source>
</evidence>
<reference evidence="8 9" key="1">
    <citation type="journal article" date="2024" name="BMC Genomics">
        <title>Genome assembly of redclaw crayfish (Cherax quadricarinatus) provides insights into its immune adaptation and hypoxia tolerance.</title>
        <authorList>
            <person name="Liu Z."/>
            <person name="Zheng J."/>
            <person name="Li H."/>
            <person name="Fang K."/>
            <person name="Wang S."/>
            <person name="He J."/>
            <person name="Zhou D."/>
            <person name="Weng S."/>
            <person name="Chi M."/>
            <person name="Gu Z."/>
            <person name="He J."/>
            <person name="Li F."/>
            <person name="Wang M."/>
        </authorList>
    </citation>
    <scope>NUCLEOTIDE SEQUENCE [LARGE SCALE GENOMIC DNA]</scope>
    <source>
        <strain evidence="8">ZL_2023a</strain>
    </source>
</reference>
<dbReference type="Pfam" id="PF25238">
    <property type="entry name" value="OGFOD2-like"/>
    <property type="match status" value="1"/>
</dbReference>
<organism evidence="8 9">
    <name type="scientific">Cherax quadricarinatus</name>
    <name type="common">Australian red claw crayfish</name>
    <dbReference type="NCBI Taxonomy" id="27406"/>
    <lineage>
        <taxon>Eukaryota</taxon>
        <taxon>Metazoa</taxon>
        <taxon>Ecdysozoa</taxon>
        <taxon>Arthropoda</taxon>
        <taxon>Crustacea</taxon>
        <taxon>Multicrustacea</taxon>
        <taxon>Malacostraca</taxon>
        <taxon>Eumalacostraca</taxon>
        <taxon>Eucarida</taxon>
        <taxon>Decapoda</taxon>
        <taxon>Pleocyemata</taxon>
        <taxon>Astacidea</taxon>
        <taxon>Parastacoidea</taxon>
        <taxon>Parastacidae</taxon>
        <taxon>Cherax</taxon>
    </lineage>
</organism>
<dbReference type="InterPro" id="IPR005123">
    <property type="entry name" value="Oxoglu/Fe-dep_dioxygenase_dom"/>
</dbReference>
<evidence type="ECO:0000256" key="6">
    <source>
        <dbReference type="ARBA" id="ARBA00023004"/>
    </source>
</evidence>
<sequence length="336" mass="39081">TMSKTQYSICRCFFTHNIFLKEYNIHVKYREKDQFLQDYSQVLWTKGCSSPDLLIPKLEAEYLRRKQLHDESWNRQLLVAKEYKPIHPQIFTLQPLFLDPRFQEIVSLAEKPEQMVDGILKHMESHQERIYSLPVFTKEFCKLFLDELVNFEESPLPKDQPNTMNQYGIKLDEFGFDNFISSLRQTYLTPLTKLLFPDVGGESLDSHKAFIVTYKEGQDVDLDYHYDNAEVTLNVCLNEDFSDGDLYFGPMRNETSSQRLGYSHKLGRGVLHRGQQRHGALPISDGVRYNLIVWMRSSQVRNELCPMCDEKPCLVPVKNGYGDGFTTSTVDICSTV</sequence>
<dbReference type="SMART" id="SM00702">
    <property type="entry name" value="P4Hc"/>
    <property type="match status" value="1"/>
</dbReference>
<protein>
    <recommendedName>
        <fullName evidence="7">Fe2OG dioxygenase domain-containing protein</fullName>
    </recommendedName>
</protein>
<dbReference type="AlphaFoldDB" id="A0AAW0XT70"/>
<evidence type="ECO:0000313" key="9">
    <source>
        <dbReference type="Proteomes" id="UP001445076"/>
    </source>
</evidence>
<evidence type="ECO:0000256" key="2">
    <source>
        <dbReference type="ARBA" id="ARBA00022723"/>
    </source>
</evidence>
<evidence type="ECO:0000256" key="1">
    <source>
        <dbReference type="ARBA" id="ARBA00001961"/>
    </source>
</evidence>
<dbReference type="GO" id="GO:0005506">
    <property type="term" value="F:iron ion binding"/>
    <property type="evidence" value="ECO:0007669"/>
    <property type="project" value="InterPro"/>
</dbReference>
<dbReference type="PANTHER" id="PTHR24014">
    <property type="entry name" value="2-OXOGLUTARATE AND IRON-DEPENDENT OXYGENASE DOMAIN-CONTAINING PROTEIN 2"/>
    <property type="match status" value="1"/>
</dbReference>
<keyword evidence="6" id="KW-0408">Iron</keyword>
<dbReference type="GO" id="GO:0051213">
    <property type="term" value="F:dioxygenase activity"/>
    <property type="evidence" value="ECO:0007669"/>
    <property type="project" value="UniProtKB-KW"/>
</dbReference>
<dbReference type="PROSITE" id="PS51471">
    <property type="entry name" value="FE2OG_OXY"/>
    <property type="match status" value="1"/>
</dbReference>
<keyword evidence="4" id="KW-0223">Dioxygenase</keyword>
<keyword evidence="2" id="KW-0479">Metal-binding</keyword>
<dbReference type="GO" id="GO:0031418">
    <property type="term" value="F:L-ascorbic acid binding"/>
    <property type="evidence" value="ECO:0007669"/>
    <property type="project" value="UniProtKB-KW"/>
</dbReference>
<keyword evidence="5" id="KW-0560">Oxidoreductase</keyword>